<sequence>MPLLSNDPAAHGLPGVAVAVAVAGALSRLMSAPSVKRLLPAWLRVRTAPPPGEEADHGRI</sequence>
<name>A0A516RLF6_STRST</name>
<dbReference type="AlphaFoldDB" id="A0A516RLF6"/>
<evidence type="ECO:0000313" key="3">
    <source>
        <dbReference type="Proteomes" id="UP000316806"/>
    </source>
</evidence>
<accession>A0A516RLF6</accession>
<keyword evidence="1" id="KW-1133">Transmembrane helix</keyword>
<organism evidence="2 3">
    <name type="scientific">Streptomyces spectabilis</name>
    <dbReference type="NCBI Taxonomy" id="68270"/>
    <lineage>
        <taxon>Bacteria</taxon>
        <taxon>Bacillati</taxon>
        <taxon>Actinomycetota</taxon>
        <taxon>Actinomycetes</taxon>
        <taxon>Kitasatosporales</taxon>
        <taxon>Streptomycetaceae</taxon>
        <taxon>Streptomyces</taxon>
    </lineage>
</organism>
<dbReference type="EMBL" id="CP040916">
    <property type="protein sequence ID" value="QDQ16494.1"/>
    <property type="molecule type" value="Genomic_DNA"/>
</dbReference>
<proteinExistence type="predicted"/>
<feature type="transmembrane region" description="Helical" evidence="1">
    <location>
        <begin position="12"/>
        <end position="30"/>
    </location>
</feature>
<gene>
    <name evidence="2" type="ORF">FH965_22695</name>
</gene>
<protein>
    <submittedName>
        <fullName evidence="2">Uncharacterized protein</fullName>
    </submittedName>
</protein>
<dbReference type="Proteomes" id="UP000316806">
    <property type="component" value="Chromosome"/>
</dbReference>
<evidence type="ECO:0000256" key="1">
    <source>
        <dbReference type="SAM" id="Phobius"/>
    </source>
</evidence>
<reference evidence="2 3" key="1">
    <citation type="journal article" date="2019" name="J. Ind. Microbiol. Biotechnol.">
        <title>The complete genomic sequence of Streptomyces spectabilis NRRL-2792 and identification of secondary metabolite biosynthetic gene clusters.</title>
        <authorList>
            <person name="Sinha A."/>
            <person name="Phillips-Salemka S."/>
            <person name="Niraula T.A."/>
            <person name="Short K.A."/>
            <person name="Niraula N.P."/>
        </authorList>
    </citation>
    <scope>NUCLEOTIDE SEQUENCE [LARGE SCALE GENOMIC DNA]</scope>
    <source>
        <strain evidence="2 3">NRRL 2792</strain>
    </source>
</reference>
<evidence type="ECO:0000313" key="2">
    <source>
        <dbReference type="EMBL" id="QDQ16494.1"/>
    </source>
</evidence>
<keyword evidence="1" id="KW-0812">Transmembrane</keyword>
<keyword evidence="1" id="KW-0472">Membrane</keyword>